<dbReference type="SUPFAM" id="SSF48452">
    <property type="entry name" value="TPR-like"/>
    <property type="match status" value="1"/>
</dbReference>
<dbReference type="EMBL" id="JAZGQO010000006">
    <property type="protein sequence ID" value="KAK6184142.1"/>
    <property type="molecule type" value="Genomic_DNA"/>
</dbReference>
<gene>
    <name evidence="7" type="ORF">SNE40_006665</name>
</gene>
<dbReference type="GO" id="GO:0003755">
    <property type="term" value="F:peptidyl-prolyl cis-trans isomerase activity"/>
    <property type="evidence" value="ECO:0007669"/>
    <property type="project" value="InterPro"/>
</dbReference>
<dbReference type="InterPro" id="IPR011990">
    <property type="entry name" value="TPR-like_helical_dom_sf"/>
</dbReference>
<dbReference type="PANTHER" id="PTHR11242">
    <property type="entry name" value="ARYL HYDROCARBON RECEPTOR INTERACTING PROTEIN RELATED"/>
    <property type="match status" value="1"/>
</dbReference>
<evidence type="ECO:0000256" key="5">
    <source>
        <dbReference type="SAM" id="Coils"/>
    </source>
</evidence>
<evidence type="ECO:0000313" key="8">
    <source>
        <dbReference type="Proteomes" id="UP001347796"/>
    </source>
</evidence>
<organism evidence="7 8">
    <name type="scientific">Patella caerulea</name>
    <name type="common">Rayed Mediterranean limpet</name>
    <dbReference type="NCBI Taxonomy" id="87958"/>
    <lineage>
        <taxon>Eukaryota</taxon>
        <taxon>Metazoa</taxon>
        <taxon>Spiralia</taxon>
        <taxon>Lophotrochozoa</taxon>
        <taxon>Mollusca</taxon>
        <taxon>Gastropoda</taxon>
        <taxon>Patellogastropoda</taxon>
        <taxon>Patelloidea</taxon>
        <taxon>Patellidae</taxon>
        <taxon>Patella</taxon>
    </lineage>
</organism>
<name>A0AAN8JSC8_PATCE</name>
<dbReference type="GO" id="GO:0005737">
    <property type="term" value="C:cytoplasm"/>
    <property type="evidence" value="ECO:0007669"/>
    <property type="project" value="UniProtKB-SubCell"/>
</dbReference>
<comment type="caution">
    <text evidence="7">The sequence shown here is derived from an EMBL/GenBank/DDBJ whole genome shotgun (WGS) entry which is preliminary data.</text>
</comment>
<comment type="subcellular location">
    <subcellularLocation>
        <location evidence="1">Cytoplasm</location>
    </subcellularLocation>
</comment>
<dbReference type="FunFam" id="1.25.40.10:FF:000052">
    <property type="entry name" value="Aryl-hydrocarbon-interacting protein-like 1"/>
    <property type="match status" value="1"/>
</dbReference>
<protein>
    <recommendedName>
        <fullName evidence="6">AIP/AIPL N-terminal FKBP-type PPIase domain-containing protein</fullName>
    </recommendedName>
</protein>
<keyword evidence="3" id="KW-0677">Repeat</keyword>
<evidence type="ECO:0000259" key="6">
    <source>
        <dbReference type="Pfam" id="PF23322"/>
    </source>
</evidence>
<keyword evidence="8" id="KW-1185">Reference proteome</keyword>
<dbReference type="Pfam" id="PF23322">
    <property type="entry name" value="PPIase_AIP"/>
    <property type="match status" value="1"/>
</dbReference>
<dbReference type="Gene3D" id="3.10.50.40">
    <property type="match status" value="1"/>
</dbReference>
<keyword evidence="5" id="KW-0175">Coiled coil</keyword>
<dbReference type="InterPro" id="IPR056277">
    <property type="entry name" value="PPIase_AIP"/>
</dbReference>
<evidence type="ECO:0000313" key="7">
    <source>
        <dbReference type="EMBL" id="KAK6184142.1"/>
    </source>
</evidence>
<sequence length="330" mass="38684">MADVLENLKKNGIYKKILYPGEGELQPYKDGCKLYFHYKTTKCDEDRTVIDDSRKHDKPMELILGKKFKLEIWETCLKTMMKKEVAEFICERTHVATYPLVSKSLRAINHPDKHNHKHEEKQHCCGMMAMADQGTGYPDLDELVKDPQPLIFTLELVKVEMPEDFEKESWIMTDEERFSSLPKLKEAGNQLYQEKKYEEAAENYFKALGILEQLVLKEKPGDVEWEKLEDMKIPYLLNYAQCQLLKGEYYPVIEHTTSVLKRDPDNVKALFRRAKAHVGAWDPEEARKDFNRVRELDSNLSKAVEKELKSLEEKLKVKEQEEKSKLKGMF</sequence>
<proteinExistence type="predicted"/>
<dbReference type="SMART" id="SM00028">
    <property type="entry name" value="TPR"/>
    <property type="match status" value="3"/>
</dbReference>
<dbReference type="InterPro" id="IPR046357">
    <property type="entry name" value="PPIase_dom_sf"/>
</dbReference>
<evidence type="ECO:0000256" key="3">
    <source>
        <dbReference type="ARBA" id="ARBA00022737"/>
    </source>
</evidence>
<accession>A0AAN8JSC8</accession>
<evidence type="ECO:0000256" key="1">
    <source>
        <dbReference type="ARBA" id="ARBA00004496"/>
    </source>
</evidence>
<dbReference type="PANTHER" id="PTHR11242:SF0">
    <property type="entry name" value="TPR_REGION DOMAIN-CONTAINING PROTEIN"/>
    <property type="match status" value="1"/>
</dbReference>
<dbReference type="SUPFAM" id="SSF54534">
    <property type="entry name" value="FKBP-like"/>
    <property type="match status" value="1"/>
</dbReference>
<feature type="coiled-coil region" evidence="5">
    <location>
        <begin position="294"/>
        <end position="321"/>
    </location>
</feature>
<feature type="domain" description="AIP/AIPL N-terminal FKBP-type PPIase" evidence="6">
    <location>
        <begin position="27"/>
        <end position="158"/>
    </location>
</feature>
<evidence type="ECO:0000256" key="2">
    <source>
        <dbReference type="ARBA" id="ARBA00022490"/>
    </source>
</evidence>
<dbReference type="Proteomes" id="UP001347796">
    <property type="component" value="Unassembled WGS sequence"/>
</dbReference>
<dbReference type="InterPro" id="IPR039663">
    <property type="entry name" value="AIP/AIPL1/TTC9"/>
</dbReference>
<reference evidence="7 8" key="1">
    <citation type="submission" date="2024-01" db="EMBL/GenBank/DDBJ databases">
        <title>The genome of the rayed Mediterranean limpet Patella caerulea (Linnaeus, 1758).</title>
        <authorList>
            <person name="Anh-Thu Weber A."/>
            <person name="Halstead-Nussloch G."/>
        </authorList>
    </citation>
    <scope>NUCLEOTIDE SEQUENCE [LARGE SCALE GENOMIC DNA]</scope>
    <source>
        <strain evidence="7">AATW-2023a</strain>
        <tissue evidence="7">Whole specimen</tissue>
    </source>
</reference>
<keyword evidence="4" id="KW-0802">TPR repeat</keyword>
<evidence type="ECO:0000256" key="4">
    <source>
        <dbReference type="ARBA" id="ARBA00022803"/>
    </source>
</evidence>
<keyword evidence="2" id="KW-0963">Cytoplasm</keyword>
<dbReference type="InterPro" id="IPR019734">
    <property type="entry name" value="TPR_rpt"/>
</dbReference>
<dbReference type="Gene3D" id="1.25.40.10">
    <property type="entry name" value="Tetratricopeptide repeat domain"/>
    <property type="match status" value="1"/>
</dbReference>
<dbReference type="AlphaFoldDB" id="A0AAN8JSC8"/>